<evidence type="ECO:0008006" key="3">
    <source>
        <dbReference type="Google" id="ProtNLM"/>
    </source>
</evidence>
<gene>
    <name evidence="1" type="ORF">A2074_06275</name>
</gene>
<dbReference type="EMBL" id="MELI01000055">
    <property type="protein sequence ID" value="OFW34004.1"/>
    <property type="molecule type" value="Genomic_DNA"/>
</dbReference>
<protein>
    <recommendedName>
        <fullName evidence="3">DUF1641 domain-containing protein</fullName>
    </recommendedName>
</protein>
<evidence type="ECO:0000313" key="1">
    <source>
        <dbReference type="EMBL" id="OFW34004.1"/>
    </source>
</evidence>
<name>A0A1F2ULY5_9ACTN</name>
<comment type="caution">
    <text evidence="1">The sequence shown here is derived from an EMBL/GenBank/DDBJ whole genome shotgun (WGS) entry which is preliminary data.</text>
</comment>
<proteinExistence type="predicted"/>
<dbReference type="Proteomes" id="UP000178086">
    <property type="component" value="Unassembled WGS sequence"/>
</dbReference>
<dbReference type="AlphaFoldDB" id="A0A1F2ULY5"/>
<evidence type="ECO:0000313" key="2">
    <source>
        <dbReference type="Proteomes" id="UP000178086"/>
    </source>
</evidence>
<accession>A0A1F2ULY5</accession>
<sequence>MIERNIAEKEGMLSDRAVDLINYDLVPLLEMVKDLVEQLEPKLKELSKEAGPAVNAIKANLDREETLILVEKLTSNTGTLIDMVSFMEALNDLRIELEPKLKELSKEAGPAVNAIKANLDREETLILLTKLTEIAGSPIVQNLVGSAATALTDVKAKDIPPVSPLGIFSALRDDDVQRALGFLFHFLKQLGRGLKA</sequence>
<dbReference type="InterPro" id="IPR012440">
    <property type="entry name" value="DUF1641"/>
</dbReference>
<dbReference type="Pfam" id="PF07849">
    <property type="entry name" value="DUF1641"/>
    <property type="match status" value="1"/>
</dbReference>
<reference evidence="1 2" key="1">
    <citation type="journal article" date="2016" name="Nat. Commun.">
        <title>Thousands of microbial genomes shed light on interconnected biogeochemical processes in an aquifer system.</title>
        <authorList>
            <person name="Anantharaman K."/>
            <person name="Brown C.T."/>
            <person name="Hug L.A."/>
            <person name="Sharon I."/>
            <person name="Castelle C.J."/>
            <person name="Probst A.J."/>
            <person name="Thomas B.C."/>
            <person name="Singh A."/>
            <person name="Wilkins M.J."/>
            <person name="Karaoz U."/>
            <person name="Brodie E.L."/>
            <person name="Williams K.H."/>
            <person name="Hubbard S.S."/>
            <person name="Banfield J.F."/>
        </authorList>
    </citation>
    <scope>NUCLEOTIDE SEQUENCE [LARGE SCALE GENOMIC DNA]</scope>
</reference>
<organism evidence="1 2">
    <name type="scientific">Candidatus Aquicultor primus</name>
    <dbReference type="NCBI Taxonomy" id="1797195"/>
    <lineage>
        <taxon>Bacteria</taxon>
        <taxon>Bacillati</taxon>
        <taxon>Actinomycetota</taxon>
        <taxon>Candidatus Aquicultoria</taxon>
        <taxon>Candidatus Aquicultorales</taxon>
        <taxon>Candidatus Aquicultoraceae</taxon>
        <taxon>Candidatus Aquicultor</taxon>
    </lineage>
</organism>